<reference evidence="2" key="1">
    <citation type="journal article" date="2021" name="IMA Fungus">
        <title>Genomic characterization of three marine fungi, including Emericellopsis atlantica sp. nov. with signatures of a generalist lifestyle and marine biomass degradation.</title>
        <authorList>
            <person name="Hagestad O.C."/>
            <person name="Hou L."/>
            <person name="Andersen J.H."/>
            <person name="Hansen E.H."/>
            <person name="Altermark B."/>
            <person name="Li C."/>
            <person name="Kuhnert E."/>
            <person name="Cox R.J."/>
            <person name="Crous P.W."/>
            <person name="Spatafora J.W."/>
            <person name="Lail K."/>
            <person name="Amirebrahimi M."/>
            <person name="Lipzen A."/>
            <person name="Pangilinan J."/>
            <person name="Andreopoulos W."/>
            <person name="Hayes R.D."/>
            <person name="Ng V."/>
            <person name="Grigoriev I.V."/>
            <person name="Jackson S.A."/>
            <person name="Sutton T.D.S."/>
            <person name="Dobson A.D.W."/>
            <person name="Rama T."/>
        </authorList>
    </citation>
    <scope>NUCLEOTIDE SEQUENCE</scope>
    <source>
        <strain evidence="2">TS7</strain>
    </source>
</reference>
<evidence type="ECO:0000313" key="3">
    <source>
        <dbReference type="Proteomes" id="UP000887229"/>
    </source>
</evidence>
<sequence length="71" mass="7753">MSTTNKFQAGESYGEARKKSSSSFLSDPVRVASDLFKDYATLRSEASLTEVVGLIKGIMNEGEPIDDKKGY</sequence>
<evidence type="ECO:0000256" key="1">
    <source>
        <dbReference type="SAM" id="MobiDB-lite"/>
    </source>
</evidence>
<dbReference type="EMBL" id="MU251259">
    <property type="protein sequence ID" value="KAG9253117.1"/>
    <property type="molecule type" value="Genomic_DNA"/>
</dbReference>
<dbReference type="Proteomes" id="UP000887229">
    <property type="component" value="Unassembled WGS sequence"/>
</dbReference>
<dbReference type="RefSeq" id="XP_046117041.1">
    <property type="nucleotide sequence ID" value="XM_046257938.1"/>
</dbReference>
<keyword evidence="3" id="KW-1185">Reference proteome</keyword>
<name>A0A9P7ZJX9_9HYPO</name>
<dbReference type="GeneID" id="70288841"/>
<protein>
    <submittedName>
        <fullName evidence="2">Uncharacterized protein</fullName>
    </submittedName>
</protein>
<dbReference type="AlphaFoldDB" id="A0A9P7ZJX9"/>
<proteinExistence type="predicted"/>
<organism evidence="2 3">
    <name type="scientific">Emericellopsis atlantica</name>
    <dbReference type="NCBI Taxonomy" id="2614577"/>
    <lineage>
        <taxon>Eukaryota</taxon>
        <taxon>Fungi</taxon>
        <taxon>Dikarya</taxon>
        <taxon>Ascomycota</taxon>
        <taxon>Pezizomycotina</taxon>
        <taxon>Sordariomycetes</taxon>
        <taxon>Hypocreomycetidae</taxon>
        <taxon>Hypocreales</taxon>
        <taxon>Bionectriaceae</taxon>
        <taxon>Emericellopsis</taxon>
    </lineage>
</organism>
<dbReference type="OrthoDB" id="10407145at2759"/>
<comment type="caution">
    <text evidence="2">The sequence shown here is derived from an EMBL/GenBank/DDBJ whole genome shotgun (WGS) entry which is preliminary data.</text>
</comment>
<feature type="region of interest" description="Disordered" evidence="1">
    <location>
        <begin position="1"/>
        <end position="25"/>
    </location>
</feature>
<gene>
    <name evidence="2" type="ORF">F5Z01DRAFT_175200</name>
</gene>
<evidence type="ECO:0000313" key="2">
    <source>
        <dbReference type="EMBL" id="KAG9253117.1"/>
    </source>
</evidence>
<accession>A0A9P7ZJX9</accession>